<name>A0ACB9D3E7_CICIN</name>
<reference evidence="2" key="1">
    <citation type="journal article" date="2022" name="Mol. Ecol. Resour.">
        <title>The genomes of chicory, endive, great burdock and yacon provide insights into Asteraceae palaeo-polyploidization history and plant inulin production.</title>
        <authorList>
            <person name="Fan W."/>
            <person name="Wang S."/>
            <person name="Wang H."/>
            <person name="Wang A."/>
            <person name="Jiang F."/>
            <person name="Liu H."/>
            <person name="Zhao H."/>
            <person name="Xu D."/>
            <person name="Zhang Y."/>
        </authorList>
    </citation>
    <scope>NUCLEOTIDE SEQUENCE [LARGE SCALE GENOMIC DNA]</scope>
    <source>
        <strain evidence="2">cv. Punajuju</strain>
    </source>
</reference>
<gene>
    <name evidence="1" type="ORF">L2E82_31396</name>
</gene>
<dbReference type="EMBL" id="CM042013">
    <property type="protein sequence ID" value="KAI3740921.1"/>
    <property type="molecule type" value="Genomic_DNA"/>
</dbReference>
<reference evidence="1 2" key="2">
    <citation type="journal article" date="2022" name="Mol. Ecol. Resour.">
        <title>The genomes of chicory, endive, great burdock and yacon provide insights into Asteraceae paleo-polyploidization history and plant inulin production.</title>
        <authorList>
            <person name="Fan W."/>
            <person name="Wang S."/>
            <person name="Wang H."/>
            <person name="Wang A."/>
            <person name="Jiang F."/>
            <person name="Liu H."/>
            <person name="Zhao H."/>
            <person name="Xu D."/>
            <person name="Zhang Y."/>
        </authorList>
    </citation>
    <scope>NUCLEOTIDE SEQUENCE [LARGE SCALE GENOMIC DNA]</scope>
    <source>
        <strain evidence="2">cv. Punajuju</strain>
        <tissue evidence="1">Leaves</tissue>
    </source>
</reference>
<organism evidence="1 2">
    <name type="scientific">Cichorium intybus</name>
    <name type="common">Chicory</name>
    <dbReference type="NCBI Taxonomy" id="13427"/>
    <lineage>
        <taxon>Eukaryota</taxon>
        <taxon>Viridiplantae</taxon>
        <taxon>Streptophyta</taxon>
        <taxon>Embryophyta</taxon>
        <taxon>Tracheophyta</taxon>
        <taxon>Spermatophyta</taxon>
        <taxon>Magnoliopsida</taxon>
        <taxon>eudicotyledons</taxon>
        <taxon>Gunneridae</taxon>
        <taxon>Pentapetalae</taxon>
        <taxon>asterids</taxon>
        <taxon>campanulids</taxon>
        <taxon>Asterales</taxon>
        <taxon>Asteraceae</taxon>
        <taxon>Cichorioideae</taxon>
        <taxon>Cichorieae</taxon>
        <taxon>Cichoriinae</taxon>
        <taxon>Cichorium</taxon>
    </lineage>
</organism>
<proteinExistence type="predicted"/>
<evidence type="ECO:0000313" key="2">
    <source>
        <dbReference type="Proteomes" id="UP001055811"/>
    </source>
</evidence>
<evidence type="ECO:0000313" key="1">
    <source>
        <dbReference type="EMBL" id="KAI3740921.1"/>
    </source>
</evidence>
<accession>A0ACB9D3E7</accession>
<keyword evidence="2" id="KW-1185">Reference proteome</keyword>
<sequence>MMMMACYFDINVREYLALELINMPLEGTSLLTLEEKSFIWRIDELTMEFSEVAIMPPNLLKCLFDLDYCY</sequence>
<dbReference type="Proteomes" id="UP001055811">
    <property type="component" value="Linkage Group LG05"/>
</dbReference>
<comment type="caution">
    <text evidence="1">The sequence shown here is derived from an EMBL/GenBank/DDBJ whole genome shotgun (WGS) entry which is preliminary data.</text>
</comment>
<protein>
    <submittedName>
        <fullName evidence="1">Uncharacterized protein</fullName>
    </submittedName>
</protein>